<dbReference type="AlphaFoldDB" id="A0A0D9XN62"/>
<protein>
    <submittedName>
        <fullName evidence="2">Uncharacterized protein</fullName>
    </submittedName>
</protein>
<keyword evidence="1" id="KW-1133">Transmembrane helix</keyword>
<dbReference type="Proteomes" id="UP000032180">
    <property type="component" value="Chromosome 11"/>
</dbReference>
<dbReference type="EnsemblPlants" id="LPERR11G00300.1">
    <property type="protein sequence ID" value="LPERR11G00300.1"/>
    <property type="gene ID" value="LPERR11G00300"/>
</dbReference>
<evidence type="ECO:0000256" key="1">
    <source>
        <dbReference type="SAM" id="Phobius"/>
    </source>
</evidence>
<reference evidence="2 3" key="2">
    <citation type="submission" date="2013-12" db="EMBL/GenBank/DDBJ databases">
        <authorList>
            <person name="Yu Y."/>
            <person name="Lee S."/>
            <person name="de Baynast K."/>
            <person name="Wissotski M."/>
            <person name="Liu L."/>
            <person name="Talag J."/>
            <person name="Goicoechea J."/>
            <person name="Angelova A."/>
            <person name="Jetty R."/>
            <person name="Kudrna D."/>
            <person name="Golser W."/>
            <person name="Rivera L."/>
            <person name="Zhang J."/>
            <person name="Wing R."/>
        </authorList>
    </citation>
    <scope>NUCLEOTIDE SEQUENCE</scope>
</reference>
<sequence>MPSAPPHLSPPAAAASIRRRRIHLRRQLLAAAAAASIRTATAGPVALRCPLRSVFCVVCVALLTLLLRRHPSRRRATTPHAAAPHASVQTHIRLARRHCILQLHHPSPNTPASLESTSGYSAPLAAAPVSV</sequence>
<evidence type="ECO:0000313" key="2">
    <source>
        <dbReference type="EnsemblPlants" id="LPERR11G00300.4"/>
    </source>
</evidence>
<evidence type="ECO:0000313" key="3">
    <source>
        <dbReference type="Proteomes" id="UP000032180"/>
    </source>
</evidence>
<reference evidence="2" key="3">
    <citation type="submission" date="2015-04" db="UniProtKB">
        <authorList>
            <consortium name="EnsemblPlants"/>
        </authorList>
    </citation>
    <scope>IDENTIFICATION</scope>
</reference>
<keyword evidence="3" id="KW-1185">Reference proteome</keyword>
<keyword evidence="1" id="KW-0812">Transmembrane</keyword>
<proteinExistence type="predicted"/>
<reference evidence="2 3" key="1">
    <citation type="submission" date="2012-08" db="EMBL/GenBank/DDBJ databases">
        <title>Oryza genome evolution.</title>
        <authorList>
            <person name="Wing R.A."/>
        </authorList>
    </citation>
    <scope>NUCLEOTIDE SEQUENCE</scope>
</reference>
<organism evidence="2 3">
    <name type="scientific">Leersia perrieri</name>
    <dbReference type="NCBI Taxonomy" id="77586"/>
    <lineage>
        <taxon>Eukaryota</taxon>
        <taxon>Viridiplantae</taxon>
        <taxon>Streptophyta</taxon>
        <taxon>Embryophyta</taxon>
        <taxon>Tracheophyta</taxon>
        <taxon>Spermatophyta</taxon>
        <taxon>Magnoliopsida</taxon>
        <taxon>Liliopsida</taxon>
        <taxon>Poales</taxon>
        <taxon>Poaceae</taxon>
        <taxon>BOP clade</taxon>
        <taxon>Oryzoideae</taxon>
        <taxon>Oryzeae</taxon>
        <taxon>Oryzinae</taxon>
        <taxon>Leersia</taxon>
    </lineage>
</organism>
<dbReference type="Gramene" id="LPERR11G00300.1">
    <property type="protein sequence ID" value="LPERR11G00300.1"/>
    <property type="gene ID" value="LPERR11G00300"/>
</dbReference>
<accession>A0A0D9XN62</accession>
<dbReference type="Gramene" id="LPERR11G00300.4">
    <property type="protein sequence ID" value="LPERR11G00300.4"/>
    <property type="gene ID" value="LPERR11G00300"/>
</dbReference>
<name>A0A0D9XN62_9ORYZ</name>
<dbReference type="HOGENOM" id="CLU_1930574_0_0_1"/>
<dbReference type="EnsemblPlants" id="LPERR11G00300.4">
    <property type="protein sequence ID" value="LPERR11G00300.4"/>
    <property type="gene ID" value="LPERR11G00300"/>
</dbReference>
<keyword evidence="1" id="KW-0472">Membrane</keyword>
<feature type="transmembrane region" description="Helical" evidence="1">
    <location>
        <begin position="52"/>
        <end position="68"/>
    </location>
</feature>